<proteinExistence type="predicted"/>
<evidence type="ECO:0000256" key="2">
    <source>
        <dbReference type="ARBA" id="ARBA00022932"/>
    </source>
</evidence>
<keyword evidence="2" id="KW-0548">Nucleotidyltransferase</keyword>
<keyword evidence="2" id="KW-0808">Transferase</keyword>
<dbReference type="SUPFAM" id="SSF56672">
    <property type="entry name" value="DNA/RNA polymerases"/>
    <property type="match status" value="1"/>
</dbReference>
<dbReference type="InterPro" id="IPR043502">
    <property type="entry name" value="DNA/RNA_pol_sf"/>
</dbReference>
<dbReference type="GO" id="GO:0000166">
    <property type="term" value="F:nucleotide binding"/>
    <property type="evidence" value="ECO:0007669"/>
    <property type="project" value="InterPro"/>
</dbReference>
<sequence length="960" mass="112894">MKHFAPNPLPTTDVYYGYFRADRYEDIIEYIKKLLEKNKESIVLRFHVSYDFIKQKTGETIKVHQKKEKVQIKTFDPDFTNIDEHITNLVQLASNPDNYQYEGSGLSLMPDSITYWVKLYPCQPQPTPAPSATSVSIEKTYKENDCGYMQCIRHHFNVTKTTSVIRLQKPVHINDVKDTHERYFPFVNMTVFTRYGNTFYHHLVDDGPVCYCYMNSNHKLSYIYNLEKFFKTRSREEWCNKCLKWKRHTTECSCKKTITIQKDNSLVIKEKPAEKYKYVCYADFEAFTSQEGIHTLSGFAYIIVDASGKEKHSYMRSGPQNHAEDFIEELYNFTEQFMNEKDVLPVLFHNFKGYDSHFLLQALMDCTNITHIQGKSLEKLNTIHVELANKCKLHFKDSFNFLSASLARLAKTIQNRKYADDDNKGVFPYDWFDDINKLNDRQLPPGPWFNKLTQKEQDVSLAQQDWIKYECLNFKDYHDAYMYQDVMLLADVFEQFRDNVIKEYNVDPLRFQGAPSLTWYLAAHKQKDNFYIINDADIYMDIQNSIRGGVAQAMVRYAEADPAQETIVFLDVNALYSKCMSYPLPTKYIQTLKTLPNFWENEYTMDSPTCLLINCDLSYPQHLHDRDWAYPLCPHKFNDRLCTTFEDKKNILLHHENLKFYLEHGLKLEKIHYAYEFLQTPLLKDYVEANIHKRTLTQDPSEKDMYKLMNNSLYGKTCENVFKYRSFGVVTQKHYKNGKVTPEIGDHNVIDVMFMGEKALVEKGNSAFTLKKPVQAGYAILEFAKLEIYKFLYTLQNIYGDLVTPMYTDTDSLMLFCKFPNAYEEFYSNARIRPFLDFENNKISGLWAPEHDIDNPIVKYVGLRAKTYAYQSNRTIMKNKGVPMHAIKKGTEINIEDYEKVLRTNESLNSEFYKITSKNHEVKTEEIKRMTLAAHDDKRIVIQELHISIPFGYKGDKFKY</sequence>
<dbReference type="EMBL" id="MW046455">
    <property type="protein sequence ID" value="QTE03863.1"/>
    <property type="molecule type" value="Genomic_DNA"/>
</dbReference>
<name>A0A8A4XCA3_9VIRU</name>
<keyword evidence="2" id="KW-0239">DNA-directed DNA polymerase</keyword>
<protein>
    <recommendedName>
        <fullName evidence="1">DNA-directed DNA polymerase</fullName>
        <ecNumber evidence="1">2.7.7.7</ecNumber>
    </recommendedName>
</protein>
<accession>A0A8A4XCA3</accession>
<dbReference type="GO" id="GO:0003676">
    <property type="term" value="F:nucleic acid binding"/>
    <property type="evidence" value="ECO:0007669"/>
    <property type="project" value="InterPro"/>
</dbReference>
<dbReference type="Gene3D" id="3.90.1600.10">
    <property type="entry name" value="Palm domain of DNA polymerase"/>
    <property type="match status" value="1"/>
</dbReference>
<dbReference type="PANTHER" id="PTHR31511:SF12">
    <property type="entry name" value="RHO TERMINATION FACTOR N-TERMINAL DOMAIN-CONTAINING PROTEIN"/>
    <property type="match status" value="1"/>
</dbReference>
<dbReference type="PANTHER" id="PTHR31511">
    <property type="entry name" value="PROTEIN CBG23764"/>
    <property type="match status" value="1"/>
</dbReference>
<dbReference type="SUPFAM" id="SSF53098">
    <property type="entry name" value="Ribonuclease H-like"/>
    <property type="match status" value="1"/>
</dbReference>
<dbReference type="Gene3D" id="3.30.420.10">
    <property type="entry name" value="Ribonuclease H-like superfamily/Ribonuclease H"/>
    <property type="match status" value="1"/>
</dbReference>
<dbReference type="PROSITE" id="PS00116">
    <property type="entry name" value="DNA_POLYMERASE_B"/>
    <property type="match status" value="1"/>
</dbReference>
<dbReference type="InterPro" id="IPR012337">
    <property type="entry name" value="RNaseH-like_sf"/>
</dbReference>
<dbReference type="InterPro" id="IPR036397">
    <property type="entry name" value="RNaseH_sf"/>
</dbReference>
<evidence type="ECO:0000256" key="1">
    <source>
        <dbReference type="ARBA" id="ARBA00012417"/>
    </source>
</evidence>
<dbReference type="GO" id="GO:0003887">
    <property type="term" value="F:DNA-directed DNA polymerase activity"/>
    <property type="evidence" value="ECO:0007669"/>
    <property type="project" value="UniProtKB-KW"/>
</dbReference>
<dbReference type="InterPro" id="IPR017964">
    <property type="entry name" value="DNA-dir_DNA_pol_B_CS"/>
</dbReference>
<evidence type="ECO:0000313" key="3">
    <source>
        <dbReference type="EMBL" id="QTE03863.1"/>
    </source>
</evidence>
<dbReference type="EC" id="2.7.7.7" evidence="1"/>
<reference evidence="3" key="1">
    <citation type="submission" date="2020-09" db="EMBL/GenBank/DDBJ databases">
        <title>Parvovirus dark matter in the feces of wild birds.</title>
        <authorList>
            <person name="Dai Z."/>
            <person name="Yang S."/>
            <person name="Zhang W."/>
        </authorList>
    </citation>
    <scope>NUCLEOTIDE SEQUENCE</scope>
    <source>
        <strain evidence="3">Rbf112par01</strain>
    </source>
</reference>
<dbReference type="InterPro" id="IPR023211">
    <property type="entry name" value="DNA_pol_palm_dom_sf"/>
</dbReference>
<organism evidence="3">
    <name type="scientific">Ficedula parva densovirus</name>
    <dbReference type="NCBI Taxonomy" id="2794497"/>
    <lineage>
        <taxon>Viruses</taxon>
        <taxon>Monodnaviria</taxon>
        <taxon>Shotokuvirae</taxon>
        <taxon>Cossaviricota</taxon>
        <taxon>Quintoviricetes</taxon>
        <taxon>Piccovirales</taxon>
        <taxon>Parvoviridae</taxon>
        <taxon>Densovirinae</taxon>
    </lineage>
</organism>